<evidence type="ECO:0000313" key="3">
    <source>
        <dbReference type="Proteomes" id="UP000025061"/>
    </source>
</evidence>
<accession>A0A059FLP9</accession>
<proteinExistence type="inferred from homology"/>
<organism evidence="2 3">
    <name type="scientific">Hyphomonas hirschiana VP5</name>
    <dbReference type="NCBI Taxonomy" id="1280951"/>
    <lineage>
        <taxon>Bacteria</taxon>
        <taxon>Pseudomonadati</taxon>
        <taxon>Pseudomonadota</taxon>
        <taxon>Alphaproteobacteria</taxon>
        <taxon>Hyphomonadales</taxon>
        <taxon>Hyphomonadaceae</taxon>
        <taxon>Hyphomonas</taxon>
    </lineage>
</organism>
<dbReference type="RefSeq" id="WP_011647725.1">
    <property type="nucleotide sequence ID" value="NZ_ARYI01000011.1"/>
</dbReference>
<dbReference type="InterPro" id="IPR001753">
    <property type="entry name" value="Enoyl-CoA_hydra/iso"/>
</dbReference>
<dbReference type="Gene3D" id="3.90.226.10">
    <property type="entry name" value="2-enoyl-CoA Hydratase, Chain A, domain 1"/>
    <property type="match status" value="1"/>
</dbReference>
<sequence length="262" mass="28582">MTAHHIKLTKEEDGIAILTIDRPEKRGAMTYLMLHTFIDAVREVGKDDSVRVLIVTGSGGSFCAGTDLSDLSTIPGETRSVRGEAHQDDIWWPLVSCPKPVIGAIDGYAVGMGAEFTSQCDVRIITPRTRFAWNFAHRGLVPDTGAGSWLLPRIIGPSRALRLLYSGGFLEADEALAIGYANAVAEPEALLDAARAEARRYLTSSPFSIRRMKELVWKGLERDVADHMQAHVTALSACFKSADHKEGVASFLEKRPAKFTGT</sequence>
<dbReference type="PATRIC" id="fig|1280951.3.peg.2667"/>
<comment type="similarity">
    <text evidence="1">Belongs to the enoyl-CoA hydratase/isomerase family.</text>
</comment>
<evidence type="ECO:0000313" key="2">
    <source>
        <dbReference type="EMBL" id="KCZ91554.1"/>
    </source>
</evidence>
<reference evidence="2 3" key="1">
    <citation type="submission" date="2013-04" db="EMBL/GenBank/DDBJ databases">
        <title>Hyphomonas hirschiana VP5 Genome Sequencing.</title>
        <authorList>
            <person name="Lai Q."/>
            <person name="Shao Z."/>
        </authorList>
    </citation>
    <scope>NUCLEOTIDE SEQUENCE [LARGE SCALE GENOMIC DNA]</scope>
    <source>
        <strain evidence="2 3">VP5</strain>
    </source>
</reference>
<dbReference type="AlphaFoldDB" id="A0A059FLP9"/>
<dbReference type="PANTHER" id="PTHR43459:SF1">
    <property type="entry name" value="EG:BACN32G11.4 PROTEIN"/>
    <property type="match status" value="1"/>
</dbReference>
<dbReference type="OrthoDB" id="5730382at2"/>
<keyword evidence="2" id="KW-0413">Isomerase</keyword>
<keyword evidence="3" id="KW-1185">Reference proteome</keyword>
<dbReference type="Pfam" id="PF00378">
    <property type="entry name" value="ECH_1"/>
    <property type="match status" value="1"/>
</dbReference>
<evidence type="ECO:0000256" key="1">
    <source>
        <dbReference type="ARBA" id="ARBA00005254"/>
    </source>
</evidence>
<dbReference type="CDD" id="cd06558">
    <property type="entry name" value="crotonase-like"/>
    <property type="match status" value="1"/>
</dbReference>
<dbReference type="Gene3D" id="1.10.12.10">
    <property type="entry name" value="Lyase 2-enoyl-coa Hydratase, Chain A, domain 2"/>
    <property type="match status" value="1"/>
</dbReference>
<protein>
    <submittedName>
        <fullName evidence="2">Enoyl-CoA hydratase/isomerase family protein</fullName>
    </submittedName>
</protein>
<gene>
    <name evidence="2" type="ORF">HHI_13219</name>
</gene>
<dbReference type="SUPFAM" id="SSF52096">
    <property type="entry name" value="ClpP/crotonase"/>
    <property type="match status" value="1"/>
</dbReference>
<comment type="caution">
    <text evidence="2">The sequence shown here is derived from an EMBL/GenBank/DDBJ whole genome shotgun (WGS) entry which is preliminary data.</text>
</comment>
<dbReference type="InterPro" id="IPR029045">
    <property type="entry name" value="ClpP/crotonase-like_dom_sf"/>
</dbReference>
<dbReference type="Proteomes" id="UP000025061">
    <property type="component" value="Unassembled WGS sequence"/>
</dbReference>
<dbReference type="GO" id="GO:0016853">
    <property type="term" value="F:isomerase activity"/>
    <property type="evidence" value="ECO:0007669"/>
    <property type="project" value="UniProtKB-KW"/>
</dbReference>
<dbReference type="PANTHER" id="PTHR43459">
    <property type="entry name" value="ENOYL-COA HYDRATASE"/>
    <property type="match status" value="1"/>
</dbReference>
<dbReference type="InterPro" id="IPR014748">
    <property type="entry name" value="Enoyl-CoA_hydra_C"/>
</dbReference>
<dbReference type="EMBL" id="ARYI01000011">
    <property type="protein sequence ID" value="KCZ91554.1"/>
    <property type="molecule type" value="Genomic_DNA"/>
</dbReference>
<name>A0A059FLP9_9PROT</name>